<dbReference type="InterPro" id="IPR036351">
    <property type="entry name" value="Ribosomal_eL32_sf"/>
</dbReference>
<dbReference type="SMART" id="SM01393">
    <property type="entry name" value="Ribosomal_L32e"/>
    <property type="match status" value="1"/>
</dbReference>
<keyword evidence="6" id="KW-1185">Reference proteome</keyword>
<dbReference type="PANTHER" id="PTHR23413">
    <property type="entry name" value="60S RIBOSOMAL PROTEIN L32 AND DNA-DIRECTED RNA POLYMERASE II, SUBUNIT N"/>
    <property type="match status" value="1"/>
</dbReference>
<dbReference type="AlphaFoldDB" id="A0A452F8I6"/>
<dbReference type="GO" id="GO:0022625">
    <property type="term" value="C:cytosolic large ribosomal subunit"/>
    <property type="evidence" value="ECO:0007669"/>
    <property type="project" value="TreeGrafter"/>
</dbReference>
<sequence>MAALRSPVKPKIVKKRTKASIQHQGTDSRVHSRLKGQIWMPNISYRSSKETKHMLPSGFWNFLVHNVEELEVLLMCNKSYCAEIAHKVLSKNCKTLVDRAAHLGIRIINTNARLCREEKE</sequence>
<dbReference type="GeneTree" id="ENSGT00940000158890"/>
<dbReference type="SUPFAM" id="SSF52042">
    <property type="entry name" value="Ribosomal protein L32e"/>
    <property type="match status" value="1"/>
</dbReference>
<comment type="similarity">
    <text evidence="1">Belongs to the eukaryotic ribosomal protein eL32 family.</text>
</comment>
<dbReference type="Ensembl" id="ENSCHIT00000028339.1">
    <property type="protein sequence ID" value="ENSCHIP00000020504.1"/>
    <property type="gene ID" value="ENSCHIG00000019138.1"/>
</dbReference>
<dbReference type="CDD" id="cd00513">
    <property type="entry name" value="Ribosomal_L32_L32e"/>
    <property type="match status" value="1"/>
</dbReference>
<name>A0A452F8I6_CAPHI</name>
<dbReference type="Pfam" id="PF01655">
    <property type="entry name" value="Ribosomal_L32e"/>
    <property type="match status" value="1"/>
</dbReference>
<proteinExistence type="inferred from homology"/>
<reference evidence="5" key="3">
    <citation type="submission" date="2025-09" db="UniProtKB">
        <authorList>
            <consortium name="Ensembl"/>
        </authorList>
    </citation>
    <scope>IDENTIFICATION</scope>
</reference>
<reference evidence="6" key="1">
    <citation type="submission" date="2016-04" db="EMBL/GenBank/DDBJ databases">
        <title>Polished mammalian reference genomes with single-molecule sequencing and chromosome conformation capture applied to the Capra hircus genome.</title>
        <authorList>
            <person name="Bickhart D.M."/>
            <person name="Koren S."/>
            <person name="Rosen B."/>
            <person name="Hastie A."/>
            <person name="Liachko I."/>
            <person name="Sullivan S.T."/>
            <person name="Burton J."/>
            <person name="Sayre B.L."/>
            <person name="Huson H.J."/>
            <person name="Lee J."/>
            <person name="Lam E."/>
            <person name="Kelley C.M."/>
            <person name="Hutchison J.L."/>
            <person name="Zhou Y."/>
            <person name="Sun J."/>
            <person name="Crisa A."/>
            <person name="Schwartz J.C."/>
            <person name="Hammond J.A."/>
            <person name="Schroeder S.G."/>
            <person name="Liu G.E."/>
            <person name="Dunham M."/>
            <person name="Shendure J."/>
            <person name="Sonstegard T.S."/>
            <person name="Phillippy A.M."/>
            <person name="Van Tassell C.P."/>
            <person name="Smith T.P."/>
        </authorList>
    </citation>
    <scope>NUCLEOTIDE SEQUENCE [LARGE SCALE GENOMIC DNA]</scope>
</reference>
<evidence type="ECO:0000256" key="2">
    <source>
        <dbReference type="ARBA" id="ARBA00022980"/>
    </source>
</evidence>
<organism evidence="5 6">
    <name type="scientific">Capra hircus</name>
    <name type="common">Goat</name>
    <dbReference type="NCBI Taxonomy" id="9925"/>
    <lineage>
        <taxon>Eukaryota</taxon>
        <taxon>Metazoa</taxon>
        <taxon>Chordata</taxon>
        <taxon>Craniata</taxon>
        <taxon>Vertebrata</taxon>
        <taxon>Euteleostomi</taxon>
        <taxon>Mammalia</taxon>
        <taxon>Eutheria</taxon>
        <taxon>Laurasiatheria</taxon>
        <taxon>Artiodactyla</taxon>
        <taxon>Ruminantia</taxon>
        <taxon>Pecora</taxon>
        <taxon>Bovidae</taxon>
        <taxon>Caprinae</taxon>
        <taxon>Capra</taxon>
    </lineage>
</organism>
<protein>
    <recommendedName>
        <fullName evidence="4">60S ribosomal protein L32</fullName>
    </recommendedName>
</protein>
<dbReference type="GO" id="GO:0003735">
    <property type="term" value="F:structural constituent of ribosome"/>
    <property type="evidence" value="ECO:0007669"/>
    <property type="project" value="InterPro"/>
</dbReference>
<keyword evidence="2" id="KW-0689">Ribosomal protein</keyword>
<dbReference type="GO" id="GO:0006412">
    <property type="term" value="P:translation"/>
    <property type="evidence" value="ECO:0007669"/>
    <property type="project" value="InterPro"/>
</dbReference>
<evidence type="ECO:0000256" key="4">
    <source>
        <dbReference type="ARBA" id="ARBA00035335"/>
    </source>
</evidence>
<dbReference type="InterPro" id="IPR001515">
    <property type="entry name" value="Ribosomal_eL32"/>
</dbReference>
<dbReference type="Proteomes" id="UP000291000">
    <property type="component" value="Unassembled WGS sequence"/>
</dbReference>
<evidence type="ECO:0000256" key="3">
    <source>
        <dbReference type="ARBA" id="ARBA00023274"/>
    </source>
</evidence>
<dbReference type="STRING" id="9925.ENSCHIP00000020504"/>
<evidence type="ECO:0000313" key="5">
    <source>
        <dbReference type="Ensembl" id="ENSCHIP00000020504.1"/>
    </source>
</evidence>
<accession>A0A452F8I6</accession>
<evidence type="ECO:0000256" key="1">
    <source>
        <dbReference type="ARBA" id="ARBA00008431"/>
    </source>
</evidence>
<reference evidence="5" key="2">
    <citation type="submission" date="2025-08" db="UniProtKB">
        <authorList>
            <consortium name="Ensembl"/>
        </authorList>
    </citation>
    <scope>IDENTIFICATION</scope>
</reference>
<keyword evidence="3" id="KW-0687">Ribonucleoprotein</keyword>
<dbReference type="PANTHER" id="PTHR23413:SF1">
    <property type="entry name" value="RIBOSOMAL PROTEIN L32"/>
    <property type="match status" value="1"/>
</dbReference>
<evidence type="ECO:0000313" key="6">
    <source>
        <dbReference type="Proteomes" id="UP000291000"/>
    </source>
</evidence>